<dbReference type="Proteomes" id="UP000784793">
    <property type="component" value="Unassembled WGS sequence"/>
</dbReference>
<comment type="caution">
    <text evidence="1">The sequence shown here is derived from an EMBL/GenBank/DDBJ whole genome shotgun (WGS) entry which is preliminary data.</text>
</comment>
<organism evidence="1 2">
    <name type="scientific">Lactobacillus crispatus</name>
    <dbReference type="NCBI Taxonomy" id="47770"/>
    <lineage>
        <taxon>Bacteria</taxon>
        <taxon>Bacillati</taxon>
        <taxon>Bacillota</taxon>
        <taxon>Bacilli</taxon>
        <taxon>Lactobacillales</taxon>
        <taxon>Lactobacillaceae</taxon>
        <taxon>Lactobacillus</taxon>
    </lineage>
</organism>
<name>A0A921FGQ1_9LACO</name>
<sequence length="109" mass="12654">MGALLELVKEAPPEDRKAVAEYLKPYLITEKKKPVVEHWVNIEKLRPDTPGKKAKAWIQLYILDAYPETRKWSTNPHPGKGRAIQVNLPVARKWIEEHIDVIDWNKPLP</sequence>
<evidence type="ECO:0000313" key="2">
    <source>
        <dbReference type="Proteomes" id="UP000784793"/>
    </source>
</evidence>
<dbReference type="EMBL" id="DYXB01000045">
    <property type="protein sequence ID" value="HJF09753.1"/>
    <property type="molecule type" value="Genomic_DNA"/>
</dbReference>
<dbReference type="AlphaFoldDB" id="A0A921FGQ1"/>
<reference evidence="1" key="2">
    <citation type="submission" date="2021-09" db="EMBL/GenBank/DDBJ databases">
        <authorList>
            <person name="Gilroy R."/>
        </authorList>
    </citation>
    <scope>NUCLEOTIDE SEQUENCE</scope>
    <source>
        <strain evidence="1">CHK194-22301</strain>
    </source>
</reference>
<accession>A0A921FGQ1</accession>
<evidence type="ECO:0000313" key="1">
    <source>
        <dbReference type="EMBL" id="HJF09753.1"/>
    </source>
</evidence>
<proteinExistence type="predicted"/>
<gene>
    <name evidence="1" type="ORF">K8V23_02990</name>
</gene>
<reference evidence="1" key="1">
    <citation type="journal article" date="2021" name="PeerJ">
        <title>Extensive microbial diversity within the chicken gut microbiome revealed by metagenomics and culture.</title>
        <authorList>
            <person name="Gilroy R."/>
            <person name="Ravi A."/>
            <person name="Getino M."/>
            <person name="Pursley I."/>
            <person name="Horton D.L."/>
            <person name="Alikhan N.F."/>
            <person name="Baker D."/>
            <person name="Gharbi K."/>
            <person name="Hall N."/>
            <person name="Watson M."/>
            <person name="Adriaenssens E.M."/>
            <person name="Foster-Nyarko E."/>
            <person name="Jarju S."/>
            <person name="Secka A."/>
            <person name="Antonio M."/>
            <person name="Oren A."/>
            <person name="Chaudhuri R.R."/>
            <person name="La Ragione R."/>
            <person name="Hildebrand F."/>
            <person name="Pallen M.J."/>
        </authorList>
    </citation>
    <scope>NUCLEOTIDE SEQUENCE</scope>
    <source>
        <strain evidence="1">CHK194-22301</strain>
    </source>
</reference>
<evidence type="ECO:0008006" key="3">
    <source>
        <dbReference type="Google" id="ProtNLM"/>
    </source>
</evidence>
<protein>
    <recommendedName>
        <fullName evidence="3">DUF771 domain-containing protein</fullName>
    </recommendedName>
</protein>